<evidence type="ECO:0000259" key="2">
    <source>
        <dbReference type="PROSITE" id="PS51335"/>
    </source>
</evidence>
<feature type="domain" description="ELMO" evidence="2">
    <location>
        <begin position="184"/>
        <end position="338"/>
    </location>
</feature>
<name>A0ABQ8FNB3_9FUNG</name>
<proteinExistence type="predicted"/>
<keyword evidence="1" id="KW-1133">Transmembrane helix</keyword>
<feature type="transmembrane region" description="Helical" evidence="1">
    <location>
        <begin position="18"/>
        <end position="40"/>
    </location>
</feature>
<dbReference type="InterPro" id="IPR050868">
    <property type="entry name" value="ELMO_domain-containing"/>
</dbReference>
<keyword evidence="1" id="KW-0472">Membrane</keyword>
<comment type="caution">
    <text evidence="3">The sequence shown here is derived from an EMBL/GenBank/DDBJ whole genome shotgun (WGS) entry which is preliminary data.</text>
</comment>
<gene>
    <name evidence="3" type="ORF">BASA50_001764</name>
</gene>
<dbReference type="EMBL" id="JAFCIX010000016">
    <property type="protein sequence ID" value="KAH6601240.1"/>
    <property type="molecule type" value="Genomic_DNA"/>
</dbReference>
<keyword evidence="4" id="KW-1185">Reference proteome</keyword>
<accession>A0ABQ8FNB3</accession>
<dbReference type="PROSITE" id="PS51335">
    <property type="entry name" value="ELMO"/>
    <property type="match status" value="1"/>
</dbReference>
<sequence length="359" mass="42213">MATAGLWGWMPTIDEANWFTNLLLGQIYSSGILLVIYKCYKRCIRLYTRSSELNRICHYAAVKNHISPILDISSDEVDNDPIKLAKDSAKRCNVDPELIQRVEHCLMYSTKLMLPRRDFEARQAMLEKPLVKILEQKQFPLNGSILTPSAIILRACMEKILRSYELMHHLNERAATKYNTVVPYNEIKLMEIWNILMPHKRLSNRYSLDWQDIGFQGQDPATDFRGMGLLSLDDLHFLCKKRPSLAARILSSSRQDASWFPFAVTSIHITDFTLRMMRTRLLQNTLYRLGIEEDVYREVYCYFFDGFEKYWLSQKEPPKAIHFEQLFKEYQIKAERELFEMRIPVLEYSGLVANRKKDD</sequence>
<dbReference type="InterPro" id="IPR006816">
    <property type="entry name" value="ELMO_dom"/>
</dbReference>
<dbReference type="Proteomes" id="UP001648503">
    <property type="component" value="Unassembled WGS sequence"/>
</dbReference>
<evidence type="ECO:0000313" key="3">
    <source>
        <dbReference type="EMBL" id="KAH6601240.1"/>
    </source>
</evidence>
<protein>
    <recommendedName>
        <fullName evidence="2">ELMO domain-containing protein</fullName>
    </recommendedName>
</protein>
<reference evidence="3 4" key="1">
    <citation type="submission" date="2021-02" db="EMBL/GenBank/DDBJ databases">
        <title>Variation within the Batrachochytrium salamandrivorans European outbreak.</title>
        <authorList>
            <person name="Kelly M."/>
            <person name="Pasmans F."/>
            <person name="Shea T.P."/>
            <person name="Munoz J.F."/>
            <person name="Carranza S."/>
            <person name="Cuomo C.A."/>
            <person name="Martel A."/>
        </authorList>
    </citation>
    <scope>NUCLEOTIDE SEQUENCE [LARGE SCALE GENOMIC DNA]</scope>
    <source>
        <strain evidence="3 4">AMFP18/2</strain>
    </source>
</reference>
<keyword evidence="1" id="KW-0812">Transmembrane</keyword>
<organism evidence="3 4">
    <name type="scientific">Batrachochytrium salamandrivorans</name>
    <dbReference type="NCBI Taxonomy" id="1357716"/>
    <lineage>
        <taxon>Eukaryota</taxon>
        <taxon>Fungi</taxon>
        <taxon>Fungi incertae sedis</taxon>
        <taxon>Chytridiomycota</taxon>
        <taxon>Chytridiomycota incertae sedis</taxon>
        <taxon>Chytridiomycetes</taxon>
        <taxon>Rhizophydiales</taxon>
        <taxon>Rhizophydiales incertae sedis</taxon>
        <taxon>Batrachochytrium</taxon>
    </lineage>
</organism>
<dbReference type="PANTHER" id="PTHR12771:SF51">
    <property type="entry name" value="LD01482P"/>
    <property type="match status" value="1"/>
</dbReference>
<dbReference type="PANTHER" id="PTHR12771">
    <property type="entry name" value="ENGULFMENT AND CELL MOTILITY"/>
    <property type="match status" value="1"/>
</dbReference>
<dbReference type="Pfam" id="PF04727">
    <property type="entry name" value="ELMO_CED12"/>
    <property type="match status" value="1"/>
</dbReference>
<evidence type="ECO:0000256" key="1">
    <source>
        <dbReference type="SAM" id="Phobius"/>
    </source>
</evidence>
<evidence type="ECO:0000313" key="4">
    <source>
        <dbReference type="Proteomes" id="UP001648503"/>
    </source>
</evidence>